<organism evidence="1 2">
    <name type="scientific">Spodoptera exigua</name>
    <name type="common">Beet armyworm</name>
    <name type="synonym">Noctua fulgens</name>
    <dbReference type="NCBI Taxonomy" id="7107"/>
    <lineage>
        <taxon>Eukaryota</taxon>
        <taxon>Metazoa</taxon>
        <taxon>Ecdysozoa</taxon>
        <taxon>Arthropoda</taxon>
        <taxon>Hexapoda</taxon>
        <taxon>Insecta</taxon>
        <taxon>Pterygota</taxon>
        <taxon>Neoptera</taxon>
        <taxon>Endopterygota</taxon>
        <taxon>Lepidoptera</taxon>
        <taxon>Glossata</taxon>
        <taxon>Ditrysia</taxon>
        <taxon>Noctuoidea</taxon>
        <taxon>Noctuidae</taxon>
        <taxon>Amphipyrinae</taxon>
        <taxon>Spodoptera</taxon>
    </lineage>
</organism>
<gene>
    <name evidence="1" type="ORF">HF086_016982</name>
</gene>
<sequence length="103" mass="11337">MIDQFRNVTFAYYTWIHPTRCRDVCCTSRECLTNRFMESTSSGGGARPEYVLGGRKRDEGNAYETVAHAACAAPEAEAQRTLGTLGGAVWLGLPEQCNQCAIK</sequence>
<protein>
    <submittedName>
        <fullName evidence="1">Uncharacterized protein</fullName>
    </submittedName>
</protein>
<evidence type="ECO:0000313" key="1">
    <source>
        <dbReference type="EMBL" id="KAH9630444.1"/>
    </source>
</evidence>
<reference evidence="1" key="1">
    <citation type="journal article" date="2021" name="G3 (Bethesda)">
        <title>Genome and transcriptome analysis of the beet armyworm Spodoptera exigua reveals targets for pest control. .</title>
        <authorList>
            <person name="Simon S."/>
            <person name="Breeschoten T."/>
            <person name="Jansen H.J."/>
            <person name="Dirks R.P."/>
            <person name="Schranz M.E."/>
            <person name="Ros V.I.D."/>
        </authorList>
    </citation>
    <scope>NUCLEOTIDE SEQUENCE</scope>
    <source>
        <strain evidence="1">TB_SE_WUR_2020</strain>
    </source>
</reference>
<evidence type="ECO:0000313" key="2">
    <source>
        <dbReference type="Proteomes" id="UP000814243"/>
    </source>
</evidence>
<accession>A0A922M5Y1</accession>
<dbReference type="AlphaFoldDB" id="A0A922M5Y1"/>
<comment type="caution">
    <text evidence="1">The sequence shown here is derived from an EMBL/GenBank/DDBJ whole genome shotgun (WGS) entry which is preliminary data.</text>
</comment>
<proteinExistence type="predicted"/>
<name>A0A922M5Y1_SPOEX</name>
<dbReference type="Proteomes" id="UP000814243">
    <property type="component" value="Unassembled WGS sequence"/>
</dbReference>
<dbReference type="EMBL" id="JACEFF010000822">
    <property type="protein sequence ID" value="KAH9630444.1"/>
    <property type="molecule type" value="Genomic_DNA"/>
</dbReference>